<dbReference type="InParanoid" id="A0A0D0BXJ0"/>
<dbReference type="EMBL" id="KN827775">
    <property type="protein sequence ID" value="KIK75912.1"/>
    <property type="molecule type" value="Genomic_DNA"/>
</dbReference>
<evidence type="ECO:0000313" key="2">
    <source>
        <dbReference type="Proteomes" id="UP000054538"/>
    </source>
</evidence>
<protein>
    <submittedName>
        <fullName evidence="1">Uncharacterized protein</fullName>
    </submittedName>
</protein>
<dbReference type="Proteomes" id="UP000054538">
    <property type="component" value="Unassembled WGS sequence"/>
</dbReference>
<feature type="non-terminal residue" evidence="1">
    <location>
        <position position="1"/>
    </location>
</feature>
<accession>A0A0D0BXJ0</accession>
<evidence type="ECO:0000313" key="1">
    <source>
        <dbReference type="EMBL" id="KIK75912.1"/>
    </source>
</evidence>
<reference evidence="1 2" key="1">
    <citation type="submission" date="2014-04" db="EMBL/GenBank/DDBJ databases">
        <authorList>
            <consortium name="DOE Joint Genome Institute"/>
            <person name="Kuo A."/>
            <person name="Kohler A."/>
            <person name="Jargeat P."/>
            <person name="Nagy L.G."/>
            <person name="Floudas D."/>
            <person name="Copeland A."/>
            <person name="Barry K.W."/>
            <person name="Cichocki N."/>
            <person name="Veneault-Fourrey C."/>
            <person name="LaButti K."/>
            <person name="Lindquist E.A."/>
            <person name="Lipzen A."/>
            <person name="Lundell T."/>
            <person name="Morin E."/>
            <person name="Murat C."/>
            <person name="Sun H."/>
            <person name="Tunlid A."/>
            <person name="Henrissat B."/>
            <person name="Grigoriev I.V."/>
            <person name="Hibbett D.S."/>
            <person name="Martin F."/>
            <person name="Nordberg H.P."/>
            <person name="Cantor M.N."/>
            <person name="Hua S.X."/>
        </authorList>
    </citation>
    <scope>NUCLEOTIDE SEQUENCE [LARGE SCALE GENOMIC DNA]</scope>
    <source>
        <strain evidence="1 2">Ve08.2h10</strain>
    </source>
</reference>
<keyword evidence="2" id="KW-1185">Reference proteome</keyword>
<dbReference type="AlphaFoldDB" id="A0A0D0BXJ0"/>
<reference evidence="2" key="2">
    <citation type="submission" date="2015-01" db="EMBL/GenBank/DDBJ databases">
        <title>Evolutionary Origins and Diversification of the Mycorrhizal Mutualists.</title>
        <authorList>
            <consortium name="DOE Joint Genome Institute"/>
            <consortium name="Mycorrhizal Genomics Consortium"/>
            <person name="Kohler A."/>
            <person name="Kuo A."/>
            <person name="Nagy L.G."/>
            <person name="Floudas D."/>
            <person name="Copeland A."/>
            <person name="Barry K.W."/>
            <person name="Cichocki N."/>
            <person name="Veneault-Fourrey C."/>
            <person name="LaButti K."/>
            <person name="Lindquist E.A."/>
            <person name="Lipzen A."/>
            <person name="Lundell T."/>
            <person name="Morin E."/>
            <person name="Murat C."/>
            <person name="Riley R."/>
            <person name="Ohm R."/>
            <person name="Sun H."/>
            <person name="Tunlid A."/>
            <person name="Henrissat B."/>
            <person name="Grigoriev I.V."/>
            <person name="Hibbett D.S."/>
            <person name="Martin F."/>
        </authorList>
    </citation>
    <scope>NUCLEOTIDE SEQUENCE [LARGE SCALE GENOMIC DNA]</scope>
    <source>
        <strain evidence="2">Ve08.2h10</strain>
    </source>
</reference>
<dbReference type="OrthoDB" id="2690041at2759"/>
<organism evidence="1 2">
    <name type="scientific">Paxillus rubicundulus Ve08.2h10</name>
    <dbReference type="NCBI Taxonomy" id="930991"/>
    <lineage>
        <taxon>Eukaryota</taxon>
        <taxon>Fungi</taxon>
        <taxon>Dikarya</taxon>
        <taxon>Basidiomycota</taxon>
        <taxon>Agaricomycotina</taxon>
        <taxon>Agaricomycetes</taxon>
        <taxon>Agaricomycetidae</taxon>
        <taxon>Boletales</taxon>
        <taxon>Paxilineae</taxon>
        <taxon>Paxillaceae</taxon>
        <taxon>Paxillus</taxon>
    </lineage>
</organism>
<sequence>LMLTEGEWKRVKLFASLVTHADDARQSFSSDKGCTLQHALTALEALHKAWTIHPDYERYIELSNGLDAATDKLAEYYNCTADSDAYTLSILLDPSQNLYFRKYWGRDLHAQVLKNAE</sequence>
<dbReference type="STRING" id="930991.A0A0D0BXJ0"/>
<dbReference type="HOGENOM" id="CLU_104896_1_1_1"/>
<proteinExistence type="predicted"/>
<name>A0A0D0BXJ0_9AGAM</name>
<gene>
    <name evidence="1" type="ORF">PAXRUDRAFT_171268</name>
</gene>